<dbReference type="PROSITE" id="PS50211">
    <property type="entry name" value="DENN"/>
    <property type="match status" value="1"/>
</dbReference>
<evidence type="ECO:0000313" key="4">
    <source>
        <dbReference type="Proteomes" id="UP000271974"/>
    </source>
</evidence>
<dbReference type="SMART" id="SM00801">
    <property type="entry name" value="dDENN"/>
    <property type="match status" value="1"/>
</dbReference>
<dbReference type="InterPro" id="IPR037516">
    <property type="entry name" value="Tripartite_DENN"/>
</dbReference>
<name>A0A433SSX8_ELYCH</name>
<dbReference type="FunFam" id="3.40.50.11500:FF:000004">
    <property type="entry name" value="DENN domain-containing protein 2C isoform X1"/>
    <property type="match status" value="1"/>
</dbReference>
<dbReference type="InterPro" id="IPR005113">
    <property type="entry name" value="uDENN_dom"/>
</dbReference>
<reference evidence="3 4" key="1">
    <citation type="submission" date="2019-01" db="EMBL/GenBank/DDBJ databases">
        <title>A draft genome assembly of the solar-powered sea slug Elysia chlorotica.</title>
        <authorList>
            <person name="Cai H."/>
            <person name="Li Q."/>
            <person name="Fang X."/>
            <person name="Li J."/>
            <person name="Curtis N.E."/>
            <person name="Altenburger A."/>
            <person name="Shibata T."/>
            <person name="Feng M."/>
            <person name="Maeda T."/>
            <person name="Schwartz J.A."/>
            <person name="Shigenobu S."/>
            <person name="Lundholm N."/>
            <person name="Nishiyama T."/>
            <person name="Yang H."/>
            <person name="Hasebe M."/>
            <person name="Li S."/>
            <person name="Pierce S.K."/>
            <person name="Wang J."/>
        </authorList>
    </citation>
    <scope>NUCLEOTIDE SEQUENCE [LARGE SCALE GENOMIC DNA]</scope>
    <source>
        <strain evidence="3">EC2010</strain>
        <tissue evidence="3">Whole organism of an adult</tissue>
    </source>
</reference>
<dbReference type="PANTHER" id="PTHR15288:SF0">
    <property type="entry name" value="UDENN DOMAIN-CONTAINING PROTEIN"/>
    <property type="match status" value="1"/>
</dbReference>
<dbReference type="SMART" id="SM00800">
    <property type="entry name" value="uDENN"/>
    <property type="match status" value="1"/>
</dbReference>
<feature type="compositionally biased region" description="Pro residues" evidence="1">
    <location>
        <begin position="301"/>
        <end position="314"/>
    </location>
</feature>
<feature type="compositionally biased region" description="Basic and acidic residues" evidence="1">
    <location>
        <begin position="402"/>
        <end position="417"/>
    </location>
</feature>
<dbReference type="Gene3D" id="3.30.450.200">
    <property type="match status" value="1"/>
</dbReference>
<feature type="region of interest" description="Disordered" evidence="1">
    <location>
        <begin position="1"/>
        <end position="126"/>
    </location>
</feature>
<comment type="caution">
    <text evidence="3">The sequence shown here is derived from an EMBL/GenBank/DDBJ whole genome shotgun (WGS) entry which is preliminary data.</text>
</comment>
<dbReference type="InterPro" id="IPR005112">
    <property type="entry name" value="dDENN_dom"/>
</dbReference>
<dbReference type="Pfam" id="PF02141">
    <property type="entry name" value="DENN"/>
    <property type="match status" value="1"/>
</dbReference>
<dbReference type="SMART" id="SM00799">
    <property type="entry name" value="DENN"/>
    <property type="match status" value="1"/>
</dbReference>
<protein>
    <recommendedName>
        <fullName evidence="2">UDENN domain-containing protein</fullName>
    </recommendedName>
</protein>
<feature type="region of interest" description="Disordered" evidence="1">
    <location>
        <begin position="158"/>
        <end position="182"/>
    </location>
</feature>
<dbReference type="AlphaFoldDB" id="A0A433SSX8"/>
<proteinExistence type="predicted"/>
<keyword evidence="4" id="KW-1185">Reference proteome</keyword>
<accession>A0A433SSX8</accession>
<organism evidence="3 4">
    <name type="scientific">Elysia chlorotica</name>
    <name type="common">Eastern emerald elysia</name>
    <name type="synonym">Sea slug</name>
    <dbReference type="NCBI Taxonomy" id="188477"/>
    <lineage>
        <taxon>Eukaryota</taxon>
        <taxon>Metazoa</taxon>
        <taxon>Spiralia</taxon>
        <taxon>Lophotrochozoa</taxon>
        <taxon>Mollusca</taxon>
        <taxon>Gastropoda</taxon>
        <taxon>Heterobranchia</taxon>
        <taxon>Euthyneura</taxon>
        <taxon>Panpulmonata</taxon>
        <taxon>Sacoglossa</taxon>
        <taxon>Placobranchoidea</taxon>
        <taxon>Plakobranchidae</taxon>
        <taxon>Elysia</taxon>
    </lineage>
</organism>
<feature type="compositionally biased region" description="Low complexity" evidence="1">
    <location>
        <begin position="465"/>
        <end position="477"/>
    </location>
</feature>
<dbReference type="InterPro" id="IPR001194">
    <property type="entry name" value="cDENN_dom"/>
</dbReference>
<feature type="compositionally biased region" description="Low complexity" evidence="1">
    <location>
        <begin position="74"/>
        <end position="85"/>
    </location>
</feature>
<dbReference type="OrthoDB" id="10266080at2759"/>
<dbReference type="PANTHER" id="PTHR15288">
    <property type="entry name" value="DENN DOMAIN-CONTAINING PROTEIN 2"/>
    <property type="match status" value="1"/>
</dbReference>
<dbReference type="Pfam" id="PF03455">
    <property type="entry name" value="dDENN"/>
    <property type="match status" value="1"/>
</dbReference>
<feature type="region of interest" description="Disordered" evidence="1">
    <location>
        <begin position="212"/>
        <end position="596"/>
    </location>
</feature>
<feature type="domain" description="UDENN" evidence="2">
    <location>
        <begin position="807"/>
        <end position="1219"/>
    </location>
</feature>
<evidence type="ECO:0000259" key="2">
    <source>
        <dbReference type="PROSITE" id="PS50211"/>
    </source>
</evidence>
<feature type="compositionally biased region" description="Pro residues" evidence="1">
    <location>
        <begin position="40"/>
        <end position="49"/>
    </location>
</feature>
<feature type="compositionally biased region" description="Polar residues" evidence="1">
    <location>
        <begin position="561"/>
        <end position="570"/>
    </location>
</feature>
<evidence type="ECO:0000256" key="1">
    <source>
        <dbReference type="SAM" id="MobiDB-lite"/>
    </source>
</evidence>
<dbReference type="Proteomes" id="UP000271974">
    <property type="component" value="Unassembled WGS sequence"/>
</dbReference>
<dbReference type="Pfam" id="PF03456">
    <property type="entry name" value="uDENN"/>
    <property type="match status" value="1"/>
</dbReference>
<evidence type="ECO:0000313" key="3">
    <source>
        <dbReference type="EMBL" id="RUS72247.1"/>
    </source>
</evidence>
<dbReference type="InterPro" id="IPR043153">
    <property type="entry name" value="DENN_C"/>
</dbReference>
<feature type="compositionally biased region" description="Polar residues" evidence="1">
    <location>
        <begin position="1"/>
        <end position="10"/>
    </location>
</feature>
<dbReference type="EMBL" id="RQTK01001092">
    <property type="protein sequence ID" value="RUS72247.1"/>
    <property type="molecule type" value="Genomic_DNA"/>
</dbReference>
<gene>
    <name evidence="3" type="ORF">EGW08_019988</name>
</gene>
<feature type="compositionally biased region" description="Polar residues" evidence="1">
    <location>
        <begin position="243"/>
        <end position="256"/>
    </location>
</feature>
<sequence>MSDNSKQSVRQLPPGKLENLKKRFEDGSAGESPPTRGEKQPPPPRPPVPLARMKSPERPKLPAGKKPPPPSPPRNRSGANRSSAAVAGCVDALCTSDSNGGPAKPQPPAKPQVPRKPSAVGDSSLNVIDNPVYGDAKQMDQAAVAVADLYSKVNKAGKNKNVSSDQEVANIHRREAVRKNSGERRKTLLSFDTEKNDASGSEGVSVAMRTKLFDVPNAGKPTPPRKSEAVRSMSMRTSREQKQITQKEVPQSSNGSEEIYDPPWDLTKSSAIEKFKQTHQPPVSAAEPPPNLANQNKIGKPGPPPLPSQPPPKTPWGKKNIPGGTNKPSPNNSPAKPPHIVSANKELPAKSSPSKPPHIFSANKDLPAKSSPPKPPHITPANRDSATKSLSAGPPPKPPRTHAHDHYLISKISKEPETQDQQAPKKPVTILETGVDAPGTSEETEYFSVKDRLAKLMQLQTPEASSSSPPSSSSPSSRETDVVFRQKPPSRPPPPKHRRSSGDSGGTPSSRASPPARPLTHCPETEHSHGGPIIIPVFPRGQQPQQQKQQLQPGQRQSPGYQYQRQNSATHDNRRRQPTDDLPQEPDGLRPLQRFPLRKSFSSECVHSSRGSSLNLSTAGTWGDSSAGMGDNYSDMSRSAHAYEAVIDPDGYAVPNEFLRVPHQKKHSHVGHQMIVASPDQFLTKLRGFEASSESGGKDETRGSKTPAGKQDITKVTKKKLIMVREKINQAYAALEVALRGQGDGDEDTWGSADMPAGSRPVSEELVVEATELQRRIEYCTSVRLKSTRSIKRSKEYCDVIYPQLFEYCLVVGLRLQDGGSGYEPYLIHKFPENHNSMEMIDKLGRSVDPKQLSPSSTLYHVGRIKVSSNLSVPSFCFPDASIFKPGSTTSVSESYSFVMTYADGSRVYGYCRRLQPPDCSLPEVICIISPIDAFNMYNTLLSEIEQRRRISSDLAHEVIAASFGRPLPKPGKVCHIRTLDNNGEMETIFLNRPTDNRLDDVNYESPLFYLGTDRLVKVFSSMLMERRIILCSSNLSILTQTVHALSALLYPFHWQHVYVPLLPLEMLDVVCAPMPYILGVLSAFLPQVLQMDTEQVFIVDLDKKSIVQCQGDESNILPRKVQRALKTAINMCKIDSDAQNAQWLMVAEAFLRMFIETIGHFTSHVRTQQDGNRIFQKEGFVLEMVSKELRQFLEWFTETQMFEVFIVDVVDKPDLWDTNDLFMQRLKEHRDSKEENNRSKGLGAKVKNFGKALKTKLQS</sequence>
<dbReference type="STRING" id="188477.A0A433SSX8"/>
<feature type="region of interest" description="Disordered" evidence="1">
    <location>
        <begin position="689"/>
        <end position="711"/>
    </location>
</feature>
<feature type="compositionally biased region" description="Low complexity" evidence="1">
    <location>
        <begin position="541"/>
        <end position="560"/>
    </location>
</feature>
<dbReference type="InterPro" id="IPR051942">
    <property type="entry name" value="DENN_domain_containing_2"/>
</dbReference>
<feature type="compositionally biased region" description="Basic and acidic residues" evidence="1">
    <location>
        <begin position="170"/>
        <end position="182"/>
    </location>
</feature>
<dbReference type="Gene3D" id="3.40.50.11500">
    <property type="match status" value="1"/>
</dbReference>